<dbReference type="EMBL" id="SMMG02000001">
    <property type="protein sequence ID" value="KAA3489662.1"/>
    <property type="molecule type" value="Genomic_DNA"/>
</dbReference>
<reference evidence="3" key="1">
    <citation type="journal article" date="2019" name="Plant Biotechnol. J.">
        <title>Genome sequencing of the Australian wild diploid species Gossypium australe highlights disease resistance and delayed gland morphogenesis.</title>
        <authorList>
            <person name="Cai Y."/>
            <person name="Cai X."/>
            <person name="Wang Q."/>
            <person name="Wang P."/>
            <person name="Zhang Y."/>
            <person name="Cai C."/>
            <person name="Xu Y."/>
            <person name="Wang K."/>
            <person name="Zhou Z."/>
            <person name="Wang C."/>
            <person name="Geng S."/>
            <person name="Li B."/>
            <person name="Dong Q."/>
            <person name="Hou Y."/>
            <person name="Wang H."/>
            <person name="Ai P."/>
            <person name="Liu Z."/>
            <person name="Yi F."/>
            <person name="Sun M."/>
            <person name="An G."/>
            <person name="Cheng J."/>
            <person name="Zhang Y."/>
            <person name="Shi Q."/>
            <person name="Xie Y."/>
            <person name="Shi X."/>
            <person name="Chang Y."/>
            <person name="Huang F."/>
            <person name="Chen Y."/>
            <person name="Hong S."/>
            <person name="Mi L."/>
            <person name="Sun Q."/>
            <person name="Zhang L."/>
            <person name="Zhou B."/>
            <person name="Peng R."/>
            <person name="Zhang X."/>
            <person name="Liu F."/>
        </authorList>
    </citation>
    <scope>NUCLEOTIDE SEQUENCE [LARGE SCALE GENOMIC DNA]</scope>
    <source>
        <strain evidence="3">cv. PA1801</strain>
    </source>
</reference>
<dbReference type="Proteomes" id="UP000325315">
    <property type="component" value="Unassembled WGS sequence"/>
</dbReference>
<gene>
    <name evidence="2" type="ORF">EPI10_033247</name>
</gene>
<protein>
    <submittedName>
        <fullName evidence="2">Uncharacterized protein</fullName>
    </submittedName>
</protein>
<organism evidence="2 3">
    <name type="scientific">Gossypium australe</name>
    <dbReference type="NCBI Taxonomy" id="47621"/>
    <lineage>
        <taxon>Eukaryota</taxon>
        <taxon>Viridiplantae</taxon>
        <taxon>Streptophyta</taxon>
        <taxon>Embryophyta</taxon>
        <taxon>Tracheophyta</taxon>
        <taxon>Spermatophyta</taxon>
        <taxon>Magnoliopsida</taxon>
        <taxon>eudicotyledons</taxon>
        <taxon>Gunneridae</taxon>
        <taxon>Pentapetalae</taxon>
        <taxon>rosids</taxon>
        <taxon>malvids</taxon>
        <taxon>Malvales</taxon>
        <taxon>Malvaceae</taxon>
        <taxon>Malvoideae</taxon>
        <taxon>Gossypium</taxon>
    </lineage>
</organism>
<keyword evidence="3" id="KW-1185">Reference proteome</keyword>
<accession>A0A5B6X8U7</accession>
<sequence>MIPHGLQIHVYATFFVIKYHKCKTNSWKIRSPSVKIYSKQLLSGETLKTSCSPTRASQPMVSSKDLSEKGYSKRPATNFTLSILSTASSILVICISPDSTRDIKSSINYLYR</sequence>
<feature type="compositionally biased region" description="Polar residues" evidence="1">
    <location>
        <begin position="50"/>
        <end position="61"/>
    </location>
</feature>
<comment type="caution">
    <text evidence="2">The sequence shown here is derived from an EMBL/GenBank/DDBJ whole genome shotgun (WGS) entry which is preliminary data.</text>
</comment>
<dbReference type="AlphaFoldDB" id="A0A5B6X8U7"/>
<feature type="region of interest" description="Disordered" evidence="1">
    <location>
        <begin position="50"/>
        <end position="72"/>
    </location>
</feature>
<name>A0A5B6X8U7_9ROSI</name>
<evidence type="ECO:0000256" key="1">
    <source>
        <dbReference type="SAM" id="MobiDB-lite"/>
    </source>
</evidence>
<evidence type="ECO:0000313" key="3">
    <source>
        <dbReference type="Proteomes" id="UP000325315"/>
    </source>
</evidence>
<proteinExistence type="predicted"/>
<evidence type="ECO:0000313" key="2">
    <source>
        <dbReference type="EMBL" id="KAA3489662.1"/>
    </source>
</evidence>